<dbReference type="InterPro" id="IPR033749">
    <property type="entry name" value="Polyprenyl_synt_CS"/>
</dbReference>
<evidence type="ECO:0000256" key="4">
    <source>
        <dbReference type="ARBA" id="ARBA00022679"/>
    </source>
</evidence>
<comment type="similarity">
    <text evidence="3 7">Belongs to the FPP/GGPP synthase family.</text>
</comment>
<sequence>MKVELDPGGFLATSSEELKSELSNINPKLEQSAAVQYALTPHGKLIRPLTLFAIANALGLSVSRALVTIAASIEKLHIATLVHDDIIDNDQWRRGRPTLHTQFDLGTAIVVGDSLIFETTAWVKDTVNLGIEPRSALEILSQFATAGQQLCSGQQLESQMTSSLNFSYTRYIQMIEGKTSSLFELAAVCGAILANASREERQRFFTVGQKFGIAFQMQDDLLPFFSDREAAGKDLLSDLRNRRPSFPLVVAVELLEGVNRTNLLSFLASDTPAGSESFSMLTELLVSAGVLQKCQDLLRQTLEEAKALLEPYHETEGGKFLVQLLHQSTRRKL</sequence>
<dbReference type="PANTHER" id="PTHR12001">
    <property type="entry name" value="GERANYLGERANYL PYROPHOSPHATE SYNTHASE"/>
    <property type="match status" value="1"/>
</dbReference>
<protein>
    <recommendedName>
        <fullName evidence="10">Polyprenyl synthetase family protein</fullName>
    </recommendedName>
</protein>
<evidence type="ECO:0000256" key="6">
    <source>
        <dbReference type="ARBA" id="ARBA00022842"/>
    </source>
</evidence>
<evidence type="ECO:0000256" key="2">
    <source>
        <dbReference type="ARBA" id="ARBA00005128"/>
    </source>
</evidence>
<comment type="pathway">
    <text evidence="2">Isoprenoid biosynthesis.</text>
</comment>
<keyword evidence="9" id="KW-1185">Reference proteome</keyword>
<reference evidence="8 9" key="1">
    <citation type="submission" date="2019-12" db="EMBL/GenBank/DDBJ databases">
        <title>Corynebacterium sp. nov., isolated from feces of the Anser Albifrons in China.</title>
        <authorList>
            <person name="Liu Q."/>
        </authorList>
    </citation>
    <scope>NUCLEOTIDE SEQUENCE [LARGE SCALE GENOMIC DNA]</scope>
    <source>
        <strain evidence="8 9">4H37-19</strain>
    </source>
</reference>
<dbReference type="Gene3D" id="1.10.600.10">
    <property type="entry name" value="Farnesyl Diphosphate Synthase"/>
    <property type="match status" value="1"/>
</dbReference>
<dbReference type="InterPro" id="IPR008949">
    <property type="entry name" value="Isoprenoid_synthase_dom_sf"/>
</dbReference>
<keyword evidence="5" id="KW-0479">Metal-binding</keyword>
<organism evidence="8 9">
    <name type="scientific">Corynebacterium poyangense</name>
    <dbReference type="NCBI Taxonomy" id="2684405"/>
    <lineage>
        <taxon>Bacteria</taxon>
        <taxon>Bacillati</taxon>
        <taxon>Actinomycetota</taxon>
        <taxon>Actinomycetes</taxon>
        <taxon>Mycobacteriales</taxon>
        <taxon>Corynebacteriaceae</taxon>
        <taxon>Corynebacterium</taxon>
    </lineage>
</organism>
<evidence type="ECO:0000256" key="1">
    <source>
        <dbReference type="ARBA" id="ARBA00001946"/>
    </source>
</evidence>
<dbReference type="PROSITE" id="PS00723">
    <property type="entry name" value="POLYPRENYL_SYNTHASE_1"/>
    <property type="match status" value="1"/>
</dbReference>
<dbReference type="AlphaFoldDB" id="A0A7H0SMN2"/>
<evidence type="ECO:0000313" key="8">
    <source>
        <dbReference type="EMBL" id="QNQ89807.1"/>
    </source>
</evidence>
<evidence type="ECO:0008006" key="10">
    <source>
        <dbReference type="Google" id="ProtNLM"/>
    </source>
</evidence>
<dbReference type="PANTHER" id="PTHR12001:SF85">
    <property type="entry name" value="SHORT CHAIN ISOPRENYL DIPHOSPHATE SYNTHASE"/>
    <property type="match status" value="1"/>
</dbReference>
<dbReference type="GO" id="GO:0046872">
    <property type="term" value="F:metal ion binding"/>
    <property type="evidence" value="ECO:0007669"/>
    <property type="project" value="UniProtKB-KW"/>
</dbReference>
<comment type="cofactor">
    <cofactor evidence="1">
        <name>Mg(2+)</name>
        <dbReference type="ChEBI" id="CHEBI:18420"/>
    </cofactor>
</comment>
<proteinExistence type="inferred from homology"/>
<evidence type="ECO:0000256" key="7">
    <source>
        <dbReference type="RuleBase" id="RU004466"/>
    </source>
</evidence>
<dbReference type="GO" id="GO:0008299">
    <property type="term" value="P:isoprenoid biosynthetic process"/>
    <property type="evidence" value="ECO:0007669"/>
    <property type="project" value="InterPro"/>
</dbReference>
<dbReference type="RefSeq" id="WP_187975263.1">
    <property type="nucleotide sequence ID" value="NZ_CP046884.1"/>
</dbReference>
<dbReference type="CDD" id="cd00685">
    <property type="entry name" value="Trans_IPPS_HT"/>
    <property type="match status" value="1"/>
</dbReference>
<keyword evidence="4 7" id="KW-0808">Transferase</keyword>
<dbReference type="SUPFAM" id="SSF48576">
    <property type="entry name" value="Terpenoid synthases"/>
    <property type="match status" value="1"/>
</dbReference>
<evidence type="ECO:0000256" key="5">
    <source>
        <dbReference type="ARBA" id="ARBA00022723"/>
    </source>
</evidence>
<evidence type="ECO:0000256" key="3">
    <source>
        <dbReference type="ARBA" id="ARBA00006706"/>
    </source>
</evidence>
<dbReference type="SFLD" id="SFLDG01017">
    <property type="entry name" value="Polyprenyl_Transferase_Like"/>
    <property type="match status" value="1"/>
</dbReference>
<dbReference type="Proteomes" id="UP000516320">
    <property type="component" value="Chromosome"/>
</dbReference>
<accession>A0A7H0SMN2</accession>
<evidence type="ECO:0000313" key="9">
    <source>
        <dbReference type="Proteomes" id="UP000516320"/>
    </source>
</evidence>
<keyword evidence="6" id="KW-0460">Magnesium</keyword>
<dbReference type="InterPro" id="IPR000092">
    <property type="entry name" value="Polyprenyl_synt"/>
</dbReference>
<name>A0A7H0SMN2_9CORY</name>
<gene>
    <name evidence="8" type="ORF">GP475_03440</name>
</gene>
<dbReference type="KEGG" id="cpoy:GP475_03440"/>
<dbReference type="Pfam" id="PF00348">
    <property type="entry name" value="polyprenyl_synt"/>
    <property type="match status" value="1"/>
</dbReference>
<dbReference type="SFLD" id="SFLDS00005">
    <property type="entry name" value="Isoprenoid_Synthase_Type_I"/>
    <property type="match status" value="1"/>
</dbReference>
<dbReference type="EMBL" id="CP046884">
    <property type="protein sequence ID" value="QNQ89807.1"/>
    <property type="molecule type" value="Genomic_DNA"/>
</dbReference>
<dbReference type="GO" id="GO:0004659">
    <property type="term" value="F:prenyltransferase activity"/>
    <property type="evidence" value="ECO:0007669"/>
    <property type="project" value="InterPro"/>
</dbReference>